<proteinExistence type="predicted"/>
<dbReference type="Proteomes" id="UP000199800">
    <property type="component" value="Unassembled WGS sequence"/>
</dbReference>
<keyword evidence="1" id="KW-0812">Transmembrane</keyword>
<sequence>MEKYIIWLGAVLWIAQLICFLLPFQKKNKGIINLAAGAISSIGNVWIAVYYNNLPGKGPMPGLTYISQTFLAFGFVILAVVLLVFGVILAVIQKRR</sequence>
<evidence type="ECO:0000313" key="2">
    <source>
        <dbReference type="EMBL" id="SET30627.1"/>
    </source>
</evidence>
<evidence type="ECO:0000313" key="3">
    <source>
        <dbReference type="Proteomes" id="UP000199800"/>
    </source>
</evidence>
<feature type="transmembrane region" description="Helical" evidence="1">
    <location>
        <begin position="31"/>
        <end position="51"/>
    </location>
</feature>
<reference evidence="2 3" key="1">
    <citation type="submission" date="2016-10" db="EMBL/GenBank/DDBJ databases">
        <authorList>
            <person name="de Groot N.N."/>
        </authorList>
    </citation>
    <scope>NUCLEOTIDE SEQUENCE [LARGE SCALE GENOMIC DNA]</scope>
    <source>
        <strain evidence="2 3">DSM 1801</strain>
    </source>
</reference>
<organism evidence="2 3">
    <name type="scientific">[Clostridium] polysaccharolyticum</name>
    <dbReference type="NCBI Taxonomy" id="29364"/>
    <lineage>
        <taxon>Bacteria</taxon>
        <taxon>Bacillati</taxon>
        <taxon>Bacillota</taxon>
        <taxon>Clostridia</taxon>
        <taxon>Lachnospirales</taxon>
        <taxon>Lachnospiraceae</taxon>
    </lineage>
</organism>
<accession>A0A1I0DG84</accession>
<dbReference type="STRING" id="29364.SAMN04487772_11430"/>
<feature type="transmembrane region" description="Helical" evidence="1">
    <location>
        <begin position="71"/>
        <end position="92"/>
    </location>
</feature>
<dbReference type="EMBL" id="FOHN01000014">
    <property type="protein sequence ID" value="SET30627.1"/>
    <property type="molecule type" value="Genomic_DNA"/>
</dbReference>
<dbReference type="RefSeq" id="WP_092478100.1">
    <property type="nucleotide sequence ID" value="NZ_FOHN01000014.1"/>
</dbReference>
<keyword evidence="1" id="KW-1133">Transmembrane helix</keyword>
<keyword evidence="1" id="KW-0472">Membrane</keyword>
<feature type="transmembrane region" description="Helical" evidence="1">
    <location>
        <begin position="6"/>
        <end position="24"/>
    </location>
</feature>
<evidence type="ECO:0000256" key="1">
    <source>
        <dbReference type="SAM" id="Phobius"/>
    </source>
</evidence>
<dbReference type="AlphaFoldDB" id="A0A1I0DG84"/>
<keyword evidence="3" id="KW-1185">Reference proteome</keyword>
<gene>
    <name evidence="2" type="ORF">SAMN04487772_11430</name>
</gene>
<name>A0A1I0DG84_9FIRM</name>
<protein>
    <submittedName>
        <fullName evidence="2">Uncharacterized protein</fullName>
    </submittedName>
</protein>